<dbReference type="EMBL" id="JACICC010000002">
    <property type="protein sequence ID" value="MBB3808771.1"/>
    <property type="molecule type" value="Genomic_DNA"/>
</dbReference>
<proteinExistence type="predicted"/>
<sequence>MAKKTRRKQAKRTPSGRISTAGATVNPRETVTQQPHRRWLPEKMRKDQRAESALGRLYLAGFLTEGQVVAGERWRRLMADYARVIDAPRPASGVLARMIEEKAGPDTEAPPDDEVRNGVAISDEELRDRVLEAMRAARGEIAARDSSGAVMRMLTRVVIDDVDVQDITYLIVGLHSLATFWRTFDDGYRPMRAVRAPREENADIHETIT</sequence>
<evidence type="ECO:0000313" key="3">
    <source>
        <dbReference type="Proteomes" id="UP000537592"/>
    </source>
</evidence>
<organism evidence="2 3">
    <name type="scientific">Pseudochelatococcus contaminans</name>
    <dbReference type="NCBI Taxonomy" id="1538103"/>
    <lineage>
        <taxon>Bacteria</taxon>
        <taxon>Pseudomonadati</taxon>
        <taxon>Pseudomonadota</taxon>
        <taxon>Alphaproteobacteria</taxon>
        <taxon>Hyphomicrobiales</taxon>
        <taxon>Chelatococcaceae</taxon>
        <taxon>Pseudochelatococcus</taxon>
    </lineage>
</organism>
<dbReference type="RefSeq" id="WP_183750814.1">
    <property type="nucleotide sequence ID" value="NZ_JACICC010000002.1"/>
</dbReference>
<dbReference type="Proteomes" id="UP000537592">
    <property type="component" value="Unassembled WGS sequence"/>
</dbReference>
<dbReference type="AlphaFoldDB" id="A0A7W5Z358"/>
<reference evidence="2 3" key="1">
    <citation type="submission" date="2020-08" db="EMBL/GenBank/DDBJ databases">
        <title>Genomic Encyclopedia of Type Strains, Phase IV (KMG-IV): sequencing the most valuable type-strain genomes for metagenomic binning, comparative biology and taxonomic classification.</title>
        <authorList>
            <person name="Goeker M."/>
        </authorList>
    </citation>
    <scope>NUCLEOTIDE SEQUENCE [LARGE SCALE GENOMIC DNA]</scope>
    <source>
        <strain evidence="2 3">DSM 28760</strain>
    </source>
</reference>
<protein>
    <submittedName>
        <fullName evidence="2">Uncharacterized protein</fullName>
    </submittedName>
</protein>
<feature type="compositionally biased region" description="Basic residues" evidence="1">
    <location>
        <begin position="1"/>
        <end position="11"/>
    </location>
</feature>
<feature type="compositionally biased region" description="Polar residues" evidence="1">
    <location>
        <begin position="16"/>
        <end position="34"/>
    </location>
</feature>
<gene>
    <name evidence="2" type="ORF">FHS81_000841</name>
</gene>
<comment type="caution">
    <text evidence="2">The sequence shown here is derived from an EMBL/GenBank/DDBJ whole genome shotgun (WGS) entry which is preliminary data.</text>
</comment>
<feature type="region of interest" description="Disordered" evidence="1">
    <location>
        <begin position="1"/>
        <end position="35"/>
    </location>
</feature>
<evidence type="ECO:0000256" key="1">
    <source>
        <dbReference type="SAM" id="MobiDB-lite"/>
    </source>
</evidence>
<name>A0A7W5Z358_9HYPH</name>
<keyword evidence="3" id="KW-1185">Reference proteome</keyword>
<accession>A0A7W5Z358</accession>
<evidence type="ECO:0000313" key="2">
    <source>
        <dbReference type="EMBL" id="MBB3808771.1"/>
    </source>
</evidence>